<evidence type="ECO:0000256" key="1">
    <source>
        <dbReference type="ARBA" id="ARBA00005254"/>
    </source>
</evidence>
<dbReference type="EMBL" id="UINC01050114">
    <property type="protein sequence ID" value="SVB62695.1"/>
    <property type="molecule type" value="Genomic_DNA"/>
</dbReference>
<protein>
    <recommendedName>
        <fullName evidence="4">Enoyl-CoA hydratase</fullName>
    </recommendedName>
</protein>
<proteinExistence type="inferred from homology"/>
<dbReference type="Gene3D" id="3.90.226.10">
    <property type="entry name" value="2-enoyl-CoA Hydratase, Chain A, domain 1"/>
    <property type="match status" value="1"/>
</dbReference>
<dbReference type="InterPro" id="IPR029045">
    <property type="entry name" value="ClpP/crotonase-like_dom_sf"/>
</dbReference>
<evidence type="ECO:0000256" key="2">
    <source>
        <dbReference type="SAM" id="Coils"/>
    </source>
</evidence>
<dbReference type="PANTHER" id="PTHR43802">
    <property type="entry name" value="ENOYL-COA HYDRATASE"/>
    <property type="match status" value="1"/>
</dbReference>
<gene>
    <name evidence="3" type="ORF">METZ01_LOCUS215549</name>
</gene>
<reference evidence="3" key="1">
    <citation type="submission" date="2018-05" db="EMBL/GenBank/DDBJ databases">
        <authorList>
            <person name="Lanie J.A."/>
            <person name="Ng W.-L."/>
            <person name="Kazmierczak K.M."/>
            <person name="Andrzejewski T.M."/>
            <person name="Davidsen T.M."/>
            <person name="Wayne K.J."/>
            <person name="Tettelin H."/>
            <person name="Glass J.I."/>
            <person name="Rusch D."/>
            <person name="Podicherti R."/>
            <person name="Tsui H.-C.T."/>
            <person name="Winkler M.E."/>
        </authorList>
    </citation>
    <scope>NUCLEOTIDE SEQUENCE</scope>
</reference>
<organism evidence="3">
    <name type="scientific">marine metagenome</name>
    <dbReference type="NCBI Taxonomy" id="408172"/>
    <lineage>
        <taxon>unclassified sequences</taxon>
        <taxon>metagenomes</taxon>
        <taxon>ecological metagenomes</taxon>
    </lineage>
</organism>
<feature type="coiled-coil region" evidence="2">
    <location>
        <begin position="79"/>
        <end position="106"/>
    </location>
</feature>
<dbReference type="CDD" id="cd06558">
    <property type="entry name" value="crotonase-like"/>
    <property type="match status" value="1"/>
</dbReference>
<feature type="non-terminal residue" evidence="3">
    <location>
        <position position="227"/>
    </location>
</feature>
<comment type="similarity">
    <text evidence="1">Belongs to the enoyl-CoA hydratase/isomerase family.</text>
</comment>
<name>A0A382FJ68_9ZZZZ</name>
<keyword evidence="2" id="KW-0175">Coiled coil</keyword>
<evidence type="ECO:0000313" key="3">
    <source>
        <dbReference type="EMBL" id="SVB62695.1"/>
    </source>
</evidence>
<dbReference type="Pfam" id="PF00378">
    <property type="entry name" value="ECH_1"/>
    <property type="match status" value="1"/>
</dbReference>
<dbReference type="SUPFAM" id="SSF52096">
    <property type="entry name" value="ClpP/crotonase"/>
    <property type="match status" value="1"/>
</dbReference>
<accession>A0A382FJ68</accession>
<dbReference type="InterPro" id="IPR001753">
    <property type="entry name" value="Enoyl-CoA_hydra/iso"/>
</dbReference>
<sequence length="227" mass="24437">MQNITIDTGTEQLLCEIKDRVAVITLNRPEVRNALGDKITPALRRMIRERAQDPNVGALLLTGAGKAFCAGGDIKGMGKRDLGGQKKSTEEKIADLKERQRTLTGTLWKVEKPTVAVLPGPAAGAGLAIALACDIRIAAESAFISTGYAKVGLSGDYGIAWLLTQLVGTARARELMFTADRVDAATCQQIGLINRVIPDVSLRDEAFIFSKRLANGPRIALQHMKEN</sequence>
<evidence type="ECO:0008006" key="4">
    <source>
        <dbReference type="Google" id="ProtNLM"/>
    </source>
</evidence>
<dbReference type="PANTHER" id="PTHR43802:SF1">
    <property type="entry name" value="IP11341P-RELATED"/>
    <property type="match status" value="1"/>
</dbReference>
<dbReference type="AlphaFoldDB" id="A0A382FJ68"/>